<evidence type="ECO:0000313" key="9">
    <source>
        <dbReference type="EMBL" id="QFI74775.1"/>
    </source>
</evidence>
<dbReference type="OrthoDB" id="9808603at2"/>
<evidence type="ECO:0000256" key="7">
    <source>
        <dbReference type="SAM" id="Phobius"/>
    </source>
</evidence>
<dbReference type="SUPFAM" id="SSF46626">
    <property type="entry name" value="Cytochrome c"/>
    <property type="match status" value="2"/>
</dbReference>
<dbReference type="Pfam" id="PF00034">
    <property type="entry name" value="Cytochrom_C"/>
    <property type="match status" value="1"/>
</dbReference>
<keyword evidence="1" id="KW-0813">Transport</keyword>
<dbReference type="PROSITE" id="PS51007">
    <property type="entry name" value="CYTC"/>
    <property type="match status" value="2"/>
</dbReference>
<proteinExistence type="predicted"/>
<evidence type="ECO:0000256" key="2">
    <source>
        <dbReference type="ARBA" id="ARBA00022617"/>
    </source>
</evidence>
<evidence type="ECO:0000256" key="4">
    <source>
        <dbReference type="ARBA" id="ARBA00022982"/>
    </source>
</evidence>
<evidence type="ECO:0000259" key="8">
    <source>
        <dbReference type="PROSITE" id="PS51007"/>
    </source>
</evidence>
<dbReference type="Gene3D" id="1.10.760.10">
    <property type="entry name" value="Cytochrome c-like domain"/>
    <property type="match status" value="2"/>
</dbReference>
<dbReference type="GO" id="GO:0020037">
    <property type="term" value="F:heme binding"/>
    <property type="evidence" value="ECO:0007669"/>
    <property type="project" value="InterPro"/>
</dbReference>
<feature type="domain" description="Cytochrome c" evidence="8">
    <location>
        <begin position="183"/>
        <end position="264"/>
    </location>
</feature>
<evidence type="ECO:0000256" key="6">
    <source>
        <dbReference type="PROSITE-ProRule" id="PRU00433"/>
    </source>
</evidence>
<gene>
    <name evidence="9" type="ORF">F8237_21605</name>
</gene>
<keyword evidence="4" id="KW-0249">Electron transport</keyword>
<dbReference type="GO" id="GO:0046872">
    <property type="term" value="F:metal ion binding"/>
    <property type="evidence" value="ECO:0007669"/>
    <property type="project" value="UniProtKB-KW"/>
</dbReference>
<dbReference type="EMBL" id="CP044543">
    <property type="protein sequence ID" value="QFI74775.1"/>
    <property type="molecule type" value="Genomic_DNA"/>
</dbReference>
<reference evidence="10" key="1">
    <citation type="submission" date="2019-10" db="EMBL/GenBank/DDBJ databases">
        <title>Complete Genome Sequence of Bradyrhizobium betae type strain PL7HG1T.</title>
        <authorList>
            <person name="Bromfield E.S.P."/>
            <person name="Cloutier S."/>
        </authorList>
    </citation>
    <scope>NUCLEOTIDE SEQUENCE [LARGE SCALE GENOMIC DNA]</scope>
    <source>
        <strain evidence="10">PL7HG1</strain>
    </source>
</reference>
<evidence type="ECO:0000256" key="3">
    <source>
        <dbReference type="ARBA" id="ARBA00022723"/>
    </source>
</evidence>
<keyword evidence="7" id="KW-0472">Membrane</keyword>
<dbReference type="InterPro" id="IPR050597">
    <property type="entry name" value="Cytochrome_c_Oxidase_Subunit"/>
</dbReference>
<feature type="domain" description="Cytochrome c" evidence="8">
    <location>
        <begin position="91"/>
        <end position="168"/>
    </location>
</feature>
<dbReference type="GO" id="GO:0009055">
    <property type="term" value="F:electron transfer activity"/>
    <property type="evidence" value="ECO:0007669"/>
    <property type="project" value="InterPro"/>
</dbReference>
<organism evidence="9 10">
    <name type="scientific">Bradyrhizobium betae</name>
    <dbReference type="NCBI Taxonomy" id="244734"/>
    <lineage>
        <taxon>Bacteria</taxon>
        <taxon>Pseudomonadati</taxon>
        <taxon>Pseudomonadota</taxon>
        <taxon>Alphaproteobacteria</taxon>
        <taxon>Hyphomicrobiales</taxon>
        <taxon>Nitrobacteraceae</taxon>
        <taxon>Bradyrhizobium</taxon>
    </lineage>
</organism>
<keyword evidence="7" id="KW-1133">Transmembrane helix</keyword>
<protein>
    <submittedName>
        <fullName evidence="9">C-type cytochrome</fullName>
    </submittedName>
</protein>
<name>A0A5P6P935_9BRAD</name>
<feature type="transmembrane region" description="Helical" evidence="7">
    <location>
        <begin position="14"/>
        <end position="37"/>
    </location>
</feature>
<dbReference type="PANTHER" id="PTHR33751">
    <property type="entry name" value="CBB3-TYPE CYTOCHROME C OXIDASE SUBUNIT FIXP"/>
    <property type="match status" value="1"/>
</dbReference>
<accession>A0A5P6P935</accession>
<keyword evidence="7" id="KW-0812">Transmembrane</keyword>
<dbReference type="KEGG" id="bbet:F8237_21605"/>
<evidence type="ECO:0000256" key="5">
    <source>
        <dbReference type="ARBA" id="ARBA00023004"/>
    </source>
</evidence>
<keyword evidence="5 6" id="KW-0408">Iron</keyword>
<dbReference type="InterPro" id="IPR036909">
    <property type="entry name" value="Cyt_c-like_dom_sf"/>
</dbReference>
<evidence type="ECO:0000256" key="1">
    <source>
        <dbReference type="ARBA" id="ARBA00022448"/>
    </source>
</evidence>
<keyword evidence="2 6" id="KW-0349">Heme</keyword>
<dbReference type="InterPro" id="IPR009056">
    <property type="entry name" value="Cyt_c-like_dom"/>
</dbReference>
<dbReference type="Proteomes" id="UP000325641">
    <property type="component" value="Chromosome"/>
</dbReference>
<dbReference type="PANTHER" id="PTHR33751:SF9">
    <property type="entry name" value="CYTOCHROME C4"/>
    <property type="match status" value="1"/>
</dbReference>
<evidence type="ECO:0000313" key="10">
    <source>
        <dbReference type="Proteomes" id="UP000325641"/>
    </source>
</evidence>
<keyword evidence="3 6" id="KW-0479">Metal-binding</keyword>
<dbReference type="AlphaFoldDB" id="A0A5P6P935"/>
<sequence>MMGARELFTVRNPYFSAGVGIAAGLFLLTALGGFIILPYAQKDLQFASLWDAICSAAGLPQRSASVPTAKVGPRLSEAILTPTILARPSQESIGRGATLAQRCAICHGPTGISRADSPNLAGQYAAVIYKELVDFRSGARTNAVMSPFAVNLTDQEIADLTAYYAYLPRLPAYHPTPQLPKPRIVIYGAPMRGIAPCGSCHGSLDNKTGSPWLEGQSEAYMKAQLQAFAASQRTNDISQQMRNVARAMTPQEIDEAAAYYASQPPEVVKATD</sequence>